<dbReference type="GO" id="GO:0045332">
    <property type="term" value="P:phospholipid translocation"/>
    <property type="evidence" value="ECO:0007669"/>
    <property type="project" value="TreeGrafter"/>
</dbReference>
<dbReference type="GO" id="GO:0005829">
    <property type="term" value="C:cytosol"/>
    <property type="evidence" value="ECO:0007669"/>
    <property type="project" value="TreeGrafter"/>
</dbReference>
<dbReference type="InterPro" id="IPR007918">
    <property type="entry name" value="MDM35_apoptosis"/>
</dbReference>
<organism evidence="3 4">
    <name type="scientific">Babesia divergens</name>
    <dbReference type="NCBI Taxonomy" id="32595"/>
    <lineage>
        <taxon>Eukaryota</taxon>
        <taxon>Sar</taxon>
        <taxon>Alveolata</taxon>
        <taxon>Apicomplexa</taxon>
        <taxon>Aconoidasida</taxon>
        <taxon>Piroplasmida</taxon>
        <taxon>Babesiidae</taxon>
        <taxon>Babesia</taxon>
    </lineage>
</organism>
<protein>
    <recommendedName>
        <fullName evidence="5">Mitochondrial distribution and morphology protein 35</fullName>
    </recommendedName>
</protein>
<dbReference type="PANTHER" id="PTHR46403:SF1">
    <property type="entry name" value="TP53-REGULATED INHIBITOR OF APOPTOSIS 1"/>
    <property type="match status" value="1"/>
</dbReference>
<dbReference type="EMBL" id="JAHBMH010000033">
    <property type="protein sequence ID" value="KAK1937356.1"/>
    <property type="molecule type" value="Genomic_DNA"/>
</dbReference>
<dbReference type="Proteomes" id="UP001195914">
    <property type="component" value="Unassembled WGS sequence"/>
</dbReference>
<dbReference type="Pfam" id="PF05254">
    <property type="entry name" value="UPF0203"/>
    <property type="match status" value="1"/>
</dbReference>
<reference evidence="3" key="1">
    <citation type="journal article" date="2014" name="Nucleic Acids Res.">
        <title>The evolutionary dynamics of variant antigen genes in Babesia reveal a history of genomic innovation underlying host-parasite interaction.</title>
        <authorList>
            <person name="Jackson A.P."/>
            <person name="Otto T.D."/>
            <person name="Darby A."/>
            <person name="Ramaprasad A."/>
            <person name="Xia D."/>
            <person name="Echaide I.E."/>
            <person name="Farber M."/>
            <person name="Gahlot S."/>
            <person name="Gamble J."/>
            <person name="Gupta D."/>
            <person name="Gupta Y."/>
            <person name="Jackson L."/>
            <person name="Malandrin L."/>
            <person name="Malas T.B."/>
            <person name="Moussa E."/>
            <person name="Nair M."/>
            <person name="Reid A.J."/>
            <person name="Sanders M."/>
            <person name="Sharma J."/>
            <person name="Tracey A."/>
            <person name="Quail M.A."/>
            <person name="Weir W."/>
            <person name="Wastling J.M."/>
            <person name="Hall N."/>
            <person name="Willadsen P."/>
            <person name="Lingelbach K."/>
            <person name="Shiels B."/>
            <person name="Tait A."/>
            <person name="Berriman M."/>
            <person name="Allred D.R."/>
            <person name="Pain A."/>
        </authorList>
    </citation>
    <scope>NUCLEOTIDE SEQUENCE</scope>
    <source>
        <strain evidence="3">1802A</strain>
    </source>
</reference>
<dbReference type="GO" id="GO:0005758">
    <property type="term" value="C:mitochondrial intermembrane space"/>
    <property type="evidence" value="ECO:0007669"/>
    <property type="project" value="TreeGrafter"/>
</dbReference>
<keyword evidence="4" id="KW-1185">Reference proteome</keyword>
<evidence type="ECO:0000256" key="2">
    <source>
        <dbReference type="ARBA" id="ARBA00023157"/>
    </source>
</evidence>
<dbReference type="GO" id="GO:0005634">
    <property type="term" value="C:nucleus"/>
    <property type="evidence" value="ECO:0007669"/>
    <property type="project" value="TreeGrafter"/>
</dbReference>
<gene>
    <name evidence="3" type="ORF">X943_001228</name>
</gene>
<evidence type="ECO:0000313" key="4">
    <source>
        <dbReference type="Proteomes" id="UP001195914"/>
    </source>
</evidence>
<evidence type="ECO:0000313" key="3">
    <source>
        <dbReference type="EMBL" id="KAK1937356.1"/>
    </source>
</evidence>
<dbReference type="PANTHER" id="PTHR46403">
    <property type="entry name" value="TP53-REGULATED INHIBITOR OF APOPTOSIS 1"/>
    <property type="match status" value="1"/>
</dbReference>
<name>A0AAD9LI87_BABDI</name>
<accession>A0AAD9LI87</accession>
<evidence type="ECO:0000256" key="1">
    <source>
        <dbReference type="ARBA" id="ARBA00006196"/>
    </source>
</evidence>
<dbReference type="GO" id="GO:1990050">
    <property type="term" value="F:phosphatidic acid transfer activity"/>
    <property type="evidence" value="ECO:0007669"/>
    <property type="project" value="TreeGrafter"/>
</dbReference>
<proteinExistence type="inferred from homology"/>
<comment type="caution">
    <text evidence="3">The sequence shown here is derived from an EMBL/GenBank/DDBJ whole genome shotgun (WGS) entry which is preliminary data.</text>
</comment>
<keyword evidence="2" id="KW-1015">Disulfide bond</keyword>
<sequence length="81" mass="9414">MLSAKGDPQLKLDESNQGGCSNFKEAYQRCFDAWLKDEILKGQMTDKCKGPLIEYRACLKEHFTKRGDHDIVDVMEKFERQ</sequence>
<reference evidence="3" key="2">
    <citation type="submission" date="2021-05" db="EMBL/GenBank/DDBJ databases">
        <authorList>
            <person name="Pain A."/>
        </authorList>
    </citation>
    <scope>NUCLEOTIDE SEQUENCE</scope>
    <source>
        <strain evidence="3">1802A</strain>
    </source>
</reference>
<evidence type="ECO:0008006" key="5">
    <source>
        <dbReference type="Google" id="ProtNLM"/>
    </source>
</evidence>
<comment type="similarity">
    <text evidence="1">Belongs to the TRIAP1/MDM35 family.</text>
</comment>
<dbReference type="AlphaFoldDB" id="A0AAD9LI87"/>